<feature type="domain" description="NUP160 middle TPR" evidence="1">
    <location>
        <begin position="2"/>
        <end position="132"/>
    </location>
</feature>
<evidence type="ECO:0000259" key="1">
    <source>
        <dbReference type="Pfam" id="PF23354"/>
    </source>
</evidence>
<dbReference type="GO" id="GO:0017056">
    <property type="term" value="F:structural constituent of nuclear pore"/>
    <property type="evidence" value="ECO:0007669"/>
    <property type="project" value="TreeGrafter"/>
</dbReference>
<dbReference type="Proteomes" id="UP000278627">
    <property type="component" value="Unassembled WGS sequence"/>
</dbReference>
<dbReference type="AlphaFoldDB" id="A0A0N4TDP9"/>
<reference evidence="4" key="1">
    <citation type="submission" date="2017-02" db="UniProtKB">
        <authorList>
            <consortium name="WormBaseParasite"/>
        </authorList>
    </citation>
    <scope>IDENTIFICATION</scope>
</reference>
<dbReference type="GO" id="GO:0005643">
    <property type="term" value="C:nuclear pore"/>
    <property type="evidence" value="ECO:0007669"/>
    <property type="project" value="UniProtKB-ARBA"/>
</dbReference>
<dbReference type="STRING" id="6280.A0A0N4TDP9"/>
<gene>
    <name evidence="2" type="ORF">BPAG_LOCUS6300</name>
</gene>
<keyword evidence="3" id="KW-1185">Reference proteome</keyword>
<name>A0A0N4TDP9_BRUPA</name>
<dbReference type="InterPro" id="IPR056535">
    <property type="entry name" value="TPR_NUP160_M"/>
</dbReference>
<dbReference type="Pfam" id="PF23354">
    <property type="entry name" value="TPR_NUP160_120_M"/>
    <property type="match status" value="1"/>
</dbReference>
<dbReference type="WBParaSite" id="BPAG_0000633701-mRNA-1">
    <property type="protein sequence ID" value="BPAG_0000633701-mRNA-1"/>
    <property type="gene ID" value="BPAG_0000633701"/>
</dbReference>
<dbReference type="InterPro" id="IPR021717">
    <property type="entry name" value="Nucleoporin_Nup160"/>
</dbReference>
<evidence type="ECO:0000313" key="3">
    <source>
        <dbReference type="Proteomes" id="UP000278627"/>
    </source>
</evidence>
<dbReference type="PANTHER" id="PTHR21286:SF0">
    <property type="entry name" value="NUCLEAR PORE COMPLEX PROTEIN NUP160"/>
    <property type="match status" value="1"/>
</dbReference>
<evidence type="ECO:0000313" key="4">
    <source>
        <dbReference type="WBParaSite" id="BPAG_0000633701-mRNA-1"/>
    </source>
</evidence>
<evidence type="ECO:0000313" key="2">
    <source>
        <dbReference type="EMBL" id="VDN87486.1"/>
    </source>
</evidence>
<organism evidence="4">
    <name type="scientific">Brugia pahangi</name>
    <name type="common">Filarial nematode worm</name>
    <dbReference type="NCBI Taxonomy" id="6280"/>
    <lineage>
        <taxon>Eukaryota</taxon>
        <taxon>Metazoa</taxon>
        <taxon>Ecdysozoa</taxon>
        <taxon>Nematoda</taxon>
        <taxon>Chromadorea</taxon>
        <taxon>Rhabditida</taxon>
        <taxon>Spirurina</taxon>
        <taxon>Spiruromorpha</taxon>
        <taxon>Filarioidea</taxon>
        <taxon>Onchocercidae</taxon>
        <taxon>Brugia</taxon>
    </lineage>
</organism>
<protein>
    <submittedName>
        <fullName evidence="4">CRISPR-associated protein Cas1</fullName>
    </submittedName>
</protein>
<accession>A0A0N4TDP9</accession>
<dbReference type="EMBL" id="UZAD01005568">
    <property type="protein sequence ID" value="VDN87486.1"/>
    <property type="molecule type" value="Genomic_DNA"/>
</dbReference>
<reference evidence="2 3" key="2">
    <citation type="submission" date="2018-11" db="EMBL/GenBank/DDBJ databases">
        <authorList>
            <consortium name="Pathogen Informatics"/>
        </authorList>
    </citation>
    <scope>NUCLEOTIDE SEQUENCE [LARGE SCALE GENOMIC DNA]</scope>
</reference>
<dbReference type="PANTHER" id="PTHR21286">
    <property type="entry name" value="NUCLEAR PORE COMPLEX PROTEIN NUP160"/>
    <property type="match status" value="1"/>
</dbReference>
<proteinExistence type="predicted"/>
<sequence length="142" mass="16531">MSVMETHGFHEQLVYLSKRALKEALQSKRTKVLPGLYTSVFKFELITGRYEESLNTLLSNPVPENRRICLRELLAKLIEQRKNAVIVDLNYGNMEQQVVSILKANARTSDISKDGYFYELIYAFHVKRDLFQRGKIISQNYV</sequence>